<evidence type="ECO:0000313" key="2">
    <source>
        <dbReference type="Proteomes" id="UP000190637"/>
    </source>
</evidence>
<name>A0A1T4QIZ3_9ACTN</name>
<dbReference type="PRINTS" id="PR00413">
    <property type="entry name" value="HADHALOGNASE"/>
</dbReference>
<dbReference type="PANTHER" id="PTHR43481">
    <property type="entry name" value="FRUCTOSE-1-PHOSPHATE PHOSPHATASE"/>
    <property type="match status" value="1"/>
</dbReference>
<dbReference type="SUPFAM" id="SSF56784">
    <property type="entry name" value="HAD-like"/>
    <property type="match status" value="1"/>
</dbReference>
<dbReference type="PANTHER" id="PTHR43481:SF4">
    <property type="entry name" value="GLYCEROL-1-PHOSPHATE PHOSPHOHYDROLASE 1-RELATED"/>
    <property type="match status" value="1"/>
</dbReference>
<dbReference type="STRING" id="1122192.SAMN02745673_02260"/>
<dbReference type="Pfam" id="PF00702">
    <property type="entry name" value="Hydrolase"/>
    <property type="match status" value="1"/>
</dbReference>
<dbReference type="NCBIfam" id="TIGR01509">
    <property type="entry name" value="HAD-SF-IA-v3"/>
    <property type="match status" value="1"/>
</dbReference>
<accession>A0A1T4QIZ3</accession>
<dbReference type="OrthoDB" id="9812856at2"/>
<dbReference type="AlphaFoldDB" id="A0A1T4QIZ3"/>
<dbReference type="SFLD" id="SFLDG01135">
    <property type="entry name" value="C1.5.6:_HAD__Beta-PGM__Phospha"/>
    <property type="match status" value="1"/>
</dbReference>
<dbReference type="Gene3D" id="3.40.50.1000">
    <property type="entry name" value="HAD superfamily/HAD-like"/>
    <property type="match status" value="1"/>
</dbReference>
<proteinExistence type="predicted"/>
<evidence type="ECO:0000313" key="1">
    <source>
        <dbReference type="EMBL" id="SKA03664.1"/>
    </source>
</evidence>
<dbReference type="InterPro" id="IPR051806">
    <property type="entry name" value="HAD-like_SPP"/>
</dbReference>
<dbReference type="Proteomes" id="UP000190637">
    <property type="component" value="Unassembled WGS sequence"/>
</dbReference>
<dbReference type="SFLD" id="SFLDS00003">
    <property type="entry name" value="Haloacid_Dehalogenase"/>
    <property type="match status" value="1"/>
</dbReference>
<dbReference type="InterPro" id="IPR023198">
    <property type="entry name" value="PGP-like_dom2"/>
</dbReference>
<organism evidence="1 2">
    <name type="scientific">Marinactinospora thermotolerans DSM 45154</name>
    <dbReference type="NCBI Taxonomy" id="1122192"/>
    <lineage>
        <taxon>Bacteria</taxon>
        <taxon>Bacillati</taxon>
        <taxon>Actinomycetota</taxon>
        <taxon>Actinomycetes</taxon>
        <taxon>Streptosporangiales</taxon>
        <taxon>Nocardiopsidaceae</taxon>
        <taxon>Marinactinospora</taxon>
    </lineage>
</organism>
<dbReference type="InterPro" id="IPR023214">
    <property type="entry name" value="HAD_sf"/>
</dbReference>
<dbReference type="Gene3D" id="1.10.150.240">
    <property type="entry name" value="Putative phosphatase, domain 2"/>
    <property type="match status" value="1"/>
</dbReference>
<protein>
    <submittedName>
        <fullName evidence="1">Sugar-phosphatase</fullName>
    </submittedName>
</protein>
<gene>
    <name evidence="1" type="ORF">SAMN02745673_02260</name>
</gene>
<dbReference type="InterPro" id="IPR036412">
    <property type="entry name" value="HAD-like_sf"/>
</dbReference>
<dbReference type="EMBL" id="FUWS01000005">
    <property type="protein sequence ID" value="SKA03664.1"/>
    <property type="molecule type" value="Genomic_DNA"/>
</dbReference>
<dbReference type="GO" id="GO:0050308">
    <property type="term" value="F:sugar-phosphatase activity"/>
    <property type="evidence" value="ECO:0007669"/>
    <property type="project" value="TreeGrafter"/>
</dbReference>
<dbReference type="InterPro" id="IPR006439">
    <property type="entry name" value="HAD-SF_hydro_IA"/>
</dbReference>
<reference evidence="1 2" key="1">
    <citation type="submission" date="2017-02" db="EMBL/GenBank/DDBJ databases">
        <authorList>
            <person name="Peterson S.W."/>
        </authorList>
    </citation>
    <scope>NUCLEOTIDE SEQUENCE [LARGE SCALE GENOMIC DNA]</scope>
    <source>
        <strain evidence="1 2">DSM 45154</strain>
    </source>
</reference>
<dbReference type="SFLD" id="SFLDG01129">
    <property type="entry name" value="C1.5:_HAD__Beta-PGM__Phosphata"/>
    <property type="match status" value="1"/>
</dbReference>
<sequence>MGVNETLINADLPRAALFDLDGTLINSEPRSVAVWAKLLDAHNVDYDETTLRRFMGRRGKDVLSEYPDLLPGVTLDVLIDELQIYGSAPDLPPVEHLPESVSFLRRLHAEGVPFALVTSAGREWAETALTQLGVRELFKGLVTAGDVTEGKPDPQGYLRGAEILGYAPEHIVVFEDTPAGIQAGRRAGMRVVAITTTHARELLDGADRIVDHLTEVDWPRLTP</sequence>
<keyword evidence="2" id="KW-1185">Reference proteome</keyword>